<keyword evidence="2" id="KW-1185">Reference proteome</keyword>
<dbReference type="GO" id="GO:0000428">
    <property type="term" value="C:DNA-directed RNA polymerase complex"/>
    <property type="evidence" value="ECO:0007669"/>
    <property type="project" value="UniProtKB-KW"/>
</dbReference>
<keyword evidence="1" id="KW-0240">DNA-directed RNA polymerase</keyword>
<proteinExistence type="predicted"/>
<protein>
    <submittedName>
        <fullName evidence="1">DNA-directed RNA polymerase subunit beta</fullName>
    </submittedName>
</protein>
<evidence type="ECO:0000313" key="2">
    <source>
        <dbReference type="Proteomes" id="UP000325081"/>
    </source>
</evidence>
<dbReference type="EMBL" id="BKCP01002447">
    <property type="protein sequence ID" value="GER28320.1"/>
    <property type="molecule type" value="Genomic_DNA"/>
</dbReference>
<comment type="caution">
    <text evidence="1">The sequence shown here is derived from an EMBL/GenBank/DDBJ whole genome shotgun (WGS) entry which is preliminary data.</text>
</comment>
<evidence type="ECO:0000313" key="1">
    <source>
        <dbReference type="EMBL" id="GER28320.1"/>
    </source>
</evidence>
<sequence>MVVFDSEGGFEVEEGPGFIFTLCTARNYQNENRDEENRRITIEKYVIYPCFARARMVILRARWHFCSLLIGVSHKSFPDEAPYFAMATLVPKLECPLERQMAPPRTTKPFAINLLEGHLLSFLVLDQQAAFEFSGLSVLKKNKLPQLLTINALTFWIDKLALETELS</sequence>
<gene>
    <name evidence="1" type="ORF">STAS_04115</name>
</gene>
<organism evidence="1 2">
    <name type="scientific">Striga asiatica</name>
    <name type="common">Asiatic witchweed</name>
    <name type="synonym">Buchnera asiatica</name>
    <dbReference type="NCBI Taxonomy" id="4170"/>
    <lineage>
        <taxon>Eukaryota</taxon>
        <taxon>Viridiplantae</taxon>
        <taxon>Streptophyta</taxon>
        <taxon>Embryophyta</taxon>
        <taxon>Tracheophyta</taxon>
        <taxon>Spermatophyta</taxon>
        <taxon>Magnoliopsida</taxon>
        <taxon>eudicotyledons</taxon>
        <taxon>Gunneridae</taxon>
        <taxon>Pentapetalae</taxon>
        <taxon>asterids</taxon>
        <taxon>lamiids</taxon>
        <taxon>Lamiales</taxon>
        <taxon>Orobanchaceae</taxon>
        <taxon>Buchnereae</taxon>
        <taxon>Striga</taxon>
    </lineage>
</organism>
<name>A0A5A7P6C4_STRAF</name>
<accession>A0A5A7P6C4</accession>
<dbReference type="Proteomes" id="UP000325081">
    <property type="component" value="Unassembled WGS sequence"/>
</dbReference>
<reference evidence="2" key="1">
    <citation type="journal article" date="2019" name="Curr. Biol.">
        <title>Genome Sequence of Striga asiatica Provides Insight into the Evolution of Plant Parasitism.</title>
        <authorList>
            <person name="Yoshida S."/>
            <person name="Kim S."/>
            <person name="Wafula E.K."/>
            <person name="Tanskanen J."/>
            <person name="Kim Y.M."/>
            <person name="Honaas L."/>
            <person name="Yang Z."/>
            <person name="Spallek T."/>
            <person name="Conn C.E."/>
            <person name="Ichihashi Y."/>
            <person name="Cheong K."/>
            <person name="Cui S."/>
            <person name="Der J.P."/>
            <person name="Gundlach H."/>
            <person name="Jiao Y."/>
            <person name="Hori C."/>
            <person name="Ishida J.K."/>
            <person name="Kasahara H."/>
            <person name="Kiba T."/>
            <person name="Kim M.S."/>
            <person name="Koo N."/>
            <person name="Laohavisit A."/>
            <person name="Lee Y.H."/>
            <person name="Lumba S."/>
            <person name="McCourt P."/>
            <person name="Mortimer J.C."/>
            <person name="Mutuku J.M."/>
            <person name="Nomura T."/>
            <person name="Sasaki-Sekimoto Y."/>
            <person name="Seto Y."/>
            <person name="Wang Y."/>
            <person name="Wakatake T."/>
            <person name="Sakakibara H."/>
            <person name="Demura T."/>
            <person name="Yamaguchi S."/>
            <person name="Yoneyama K."/>
            <person name="Manabe R.I."/>
            <person name="Nelson D.C."/>
            <person name="Schulman A.H."/>
            <person name="Timko M.P."/>
            <person name="dePamphilis C.W."/>
            <person name="Choi D."/>
            <person name="Shirasu K."/>
        </authorList>
    </citation>
    <scope>NUCLEOTIDE SEQUENCE [LARGE SCALE GENOMIC DNA]</scope>
    <source>
        <strain evidence="2">cv. UVA1</strain>
    </source>
</reference>
<dbReference type="AlphaFoldDB" id="A0A5A7P6C4"/>
<keyword evidence="1" id="KW-0804">Transcription</keyword>